<evidence type="ECO:0000256" key="2">
    <source>
        <dbReference type="ARBA" id="ARBA00011900"/>
    </source>
</evidence>
<evidence type="ECO:0000313" key="9">
    <source>
        <dbReference type="Proteomes" id="UP000063919"/>
    </source>
</evidence>
<evidence type="ECO:0000256" key="6">
    <source>
        <dbReference type="ARBA" id="ARBA00047942"/>
    </source>
</evidence>
<dbReference type="EC" id="2.1.1.72" evidence="2 7"/>
<dbReference type="GO" id="GO:0043565">
    <property type="term" value="F:sequence-specific DNA binding"/>
    <property type="evidence" value="ECO:0007669"/>
    <property type="project" value="TreeGrafter"/>
</dbReference>
<dbReference type="PRINTS" id="PR00505">
    <property type="entry name" value="D12N6MTFRASE"/>
</dbReference>
<dbReference type="KEGG" id="scj:SCANT_v1c06670"/>
<dbReference type="InterPro" id="IPR029063">
    <property type="entry name" value="SAM-dependent_MTases_sf"/>
</dbReference>
<dbReference type="NCBIfam" id="TIGR00571">
    <property type="entry name" value="dam"/>
    <property type="match status" value="1"/>
</dbReference>
<gene>
    <name evidence="8" type="ORF">SCANT_v1c06670</name>
</gene>
<comment type="catalytic activity">
    <reaction evidence="6 7">
        <text>a 2'-deoxyadenosine in DNA + S-adenosyl-L-methionine = an N(6)-methyl-2'-deoxyadenosine in DNA + S-adenosyl-L-homocysteine + H(+)</text>
        <dbReference type="Rhea" id="RHEA:15197"/>
        <dbReference type="Rhea" id="RHEA-COMP:12418"/>
        <dbReference type="Rhea" id="RHEA-COMP:12419"/>
        <dbReference type="ChEBI" id="CHEBI:15378"/>
        <dbReference type="ChEBI" id="CHEBI:57856"/>
        <dbReference type="ChEBI" id="CHEBI:59789"/>
        <dbReference type="ChEBI" id="CHEBI:90615"/>
        <dbReference type="ChEBI" id="CHEBI:90616"/>
        <dbReference type="EC" id="2.1.1.72"/>
    </reaction>
</comment>
<dbReference type="InterPro" id="IPR002052">
    <property type="entry name" value="DNA_methylase_N6_adenine_CS"/>
</dbReference>
<protein>
    <recommendedName>
        <fullName evidence="2 7">Site-specific DNA-methyltransferase (adenine-specific)</fullName>
        <ecNumber evidence="2 7">2.1.1.72</ecNumber>
    </recommendedName>
</protein>
<dbReference type="GO" id="GO:1904047">
    <property type="term" value="F:S-adenosyl-L-methionine binding"/>
    <property type="evidence" value="ECO:0007669"/>
    <property type="project" value="TreeGrafter"/>
</dbReference>
<comment type="similarity">
    <text evidence="1 7">Belongs to the N(4)/N(6)-methyltransferase family.</text>
</comment>
<dbReference type="RefSeq" id="WP_053946326.1">
    <property type="nucleotide sequence ID" value="NZ_CP012622.1"/>
</dbReference>
<dbReference type="Gene3D" id="3.40.50.150">
    <property type="entry name" value="Vaccinia Virus protein VP39"/>
    <property type="match status" value="1"/>
</dbReference>
<evidence type="ECO:0000313" key="8">
    <source>
        <dbReference type="EMBL" id="ALD66573.1"/>
    </source>
</evidence>
<dbReference type="InterPro" id="IPR023095">
    <property type="entry name" value="Ade_MeTrfase_dom_2"/>
</dbReference>
<dbReference type="PANTHER" id="PTHR30481:SF3">
    <property type="entry name" value="DNA ADENINE METHYLASE"/>
    <property type="match status" value="1"/>
</dbReference>
<dbReference type="Gene3D" id="1.10.1020.10">
    <property type="entry name" value="Adenine-specific Methyltransferase, Domain 2"/>
    <property type="match status" value="1"/>
</dbReference>
<keyword evidence="4 7" id="KW-0808">Transferase</keyword>
<dbReference type="SUPFAM" id="SSF53335">
    <property type="entry name" value="S-adenosyl-L-methionine-dependent methyltransferases"/>
    <property type="match status" value="2"/>
</dbReference>
<name>A0A0M4JJX5_9MOLU</name>
<reference evidence="8 9" key="1">
    <citation type="journal article" date="2015" name="Genome Announc.">
        <title>Complete Genome Sequence of Spiroplasma cantharicola CC-1T (DSM 21588), a Bacterium Isolated from Soldier Beetle (Cantharis carolinus).</title>
        <authorList>
            <person name="Lo W.S."/>
            <person name="Liu P.Y."/>
            <person name="Kuo C.H."/>
        </authorList>
    </citation>
    <scope>NUCLEOTIDE SEQUENCE [LARGE SCALE GENOMIC DNA]</scope>
    <source>
        <strain evidence="8 9">CC-1</strain>
    </source>
</reference>
<dbReference type="REBASE" id="126353">
    <property type="entry name" value="M.ScaCC1ORF6670P"/>
</dbReference>
<dbReference type="GO" id="GO:0009007">
    <property type="term" value="F:site-specific DNA-methyltransferase (adenine-specific) activity"/>
    <property type="evidence" value="ECO:0007669"/>
    <property type="project" value="UniProtKB-UniRule"/>
</dbReference>
<keyword evidence="5 7" id="KW-0949">S-adenosyl-L-methionine</keyword>
<dbReference type="InterPro" id="IPR012186">
    <property type="entry name" value="Ade-mod_methylase_MStsI"/>
</dbReference>
<evidence type="ECO:0000256" key="3">
    <source>
        <dbReference type="ARBA" id="ARBA00022603"/>
    </source>
</evidence>
<accession>A0A0M4JJX5</accession>
<keyword evidence="3 7" id="KW-0489">Methyltransferase</keyword>
<dbReference type="GO" id="GO:0009307">
    <property type="term" value="P:DNA restriction-modification system"/>
    <property type="evidence" value="ECO:0007669"/>
    <property type="project" value="InterPro"/>
</dbReference>
<dbReference type="AlphaFoldDB" id="A0A0M4JJX5"/>
<organism evidence="8 9">
    <name type="scientific">Spiroplasma cantharicola</name>
    <dbReference type="NCBI Taxonomy" id="362837"/>
    <lineage>
        <taxon>Bacteria</taxon>
        <taxon>Bacillati</taxon>
        <taxon>Mycoplasmatota</taxon>
        <taxon>Mollicutes</taxon>
        <taxon>Entomoplasmatales</taxon>
        <taxon>Spiroplasmataceae</taxon>
        <taxon>Spiroplasma</taxon>
    </lineage>
</organism>
<dbReference type="GO" id="GO:0032259">
    <property type="term" value="P:methylation"/>
    <property type="evidence" value="ECO:0007669"/>
    <property type="project" value="UniProtKB-KW"/>
</dbReference>
<dbReference type="PIRSF" id="PIRSF036638">
    <property type="entry name" value="M_m6A_StsI"/>
    <property type="match status" value="1"/>
</dbReference>
<dbReference type="EMBL" id="CP012622">
    <property type="protein sequence ID" value="ALD66573.1"/>
    <property type="molecule type" value="Genomic_DNA"/>
</dbReference>
<keyword evidence="9" id="KW-1185">Reference proteome</keyword>
<proteinExistence type="inferred from homology"/>
<dbReference type="PANTHER" id="PTHR30481">
    <property type="entry name" value="DNA ADENINE METHYLASE"/>
    <property type="match status" value="1"/>
</dbReference>
<dbReference type="OrthoDB" id="9805629at2"/>
<dbReference type="Pfam" id="PF02086">
    <property type="entry name" value="MethyltransfD12"/>
    <property type="match status" value="2"/>
</dbReference>
<dbReference type="PROSITE" id="PS00092">
    <property type="entry name" value="N6_MTASE"/>
    <property type="match status" value="1"/>
</dbReference>
<dbReference type="PATRIC" id="fig|362837.3.peg.683"/>
<evidence type="ECO:0000256" key="5">
    <source>
        <dbReference type="ARBA" id="ARBA00022691"/>
    </source>
</evidence>
<dbReference type="InterPro" id="IPR012327">
    <property type="entry name" value="MeTrfase_D12"/>
</dbReference>
<dbReference type="STRING" id="362837.SCANT_v1c06670"/>
<evidence type="ECO:0000256" key="7">
    <source>
        <dbReference type="RuleBase" id="RU361257"/>
    </source>
</evidence>
<evidence type="ECO:0000256" key="1">
    <source>
        <dbReference type="ARBA" id="ARBA00006594"/>
    </source>
</evidence>
<sequence length="616" mass="72657">MRYLGNKDKLHEEILLFLESNNLHLKNKYIFDGFAGTGSMTGFFANHGAKVTANDYLFFSKILTEMYFCDITNKIIDKLNIYNNENNILEGYIYNTYSPKANRKYFSEINSKRIDFIVNDIYKSFNNDEIEYSEFSFLMGILLEGISGISNIAGVYGAFLKKEDPRFFKSLYLDIEKFKKRKINYLHKPILFNNRIEEVVRVLQKDKIYLTYLDPPYTSQQYSHQYHLLETISKNEKSEVSGVTGSRAKEIGSSDFSKKIIAEEAMFSLLSDINTENLLISYSNKGLIDKKVFEKMLMRFSKDEKVILKEINYKKYINSVSKNKNDENKEYLFLIKKKKFDDVIYESPLNYSGSKYKLISFLKEHFPKNKNLKFIDIFGGGFNVGINCNFENVIYNDYNFKVADLIRMFKDKKSSDIIKRLNFYIKKFSLSKNNKENYNRLREYYNNKNNSSFILFILIIFGFSNQIRFNSDLKFNNTVGLSDFNHNVREKIISFSNKIKKMNLTVESNSYEYYEEIIDKNTFIYLDPPYLITTASYNDGKRGFKGWNKIEEEKLLNFIDRINSKGAKFMLSNVLIHKGDKNEILKKWISKNNYKLVNCPNNMTKDRREVIIKNYE</sequence>
<evidence type="ECO:0000256" key="4">
    <source>
        <dbReference type="ARBA" id="ARBA00022679"/>
    </source>
</evidence>
<dbReference type="GO" id="GO:0006298">
    <property type="term" value="P:mismatch repair"/>
    <property type="evidence" value="ECO:0007669"/>
    <property type="project" value="TreeGrafter"/>
</dbReference>
<dbReference type="Proteomes" id="UP000063919">
    <property type="component" value="Chromosome"/>
</dbReference>